<name>A0A6G0S3T7_9STRA</name>
<protein>
    <submittedName>
        <fullName evidence="2">Uncharacterized protein</fullName>
    </submittedName>
</protein>
<accession>A0A6G0S3T7</accession>
<sequence length="235" mass="25213">MHAAHPEDDGVIWRLTRAAYMYNLRATSTDEKKELTYYARDVIQKGLTGRDRSTQLSRLSFYTHRAIGICAREAATKSRASTTTKLGAPASAVRSSASIGTKSPTSYILYRQLLLRRFSSKELNEITGLIADARFTDGEKGHEQGIPIETICAAFGISPAPASPPASSPPPNSSTKSSAPSFCASSCAISSVGSCTTGSCASSCTSTVHQQHHCRKGRRRTKIPKLPGKIYGARA</sequence>
<organism evidence="2 3">
    <name type="scientific">Phytophthora fragariae</name>
    <dbReference type="NCBI Taxonomy" id="53985"/>
    <lineage>
        <taxon>Eukaryota</taxon>
        <taxon>Sar</taxon>
        <taxon>Stramenopiles</taxon>
        <taxon>Oomycota</taxon>
        <taxon>Peronosporomycetes</taxon>
        <taxon>Peronosporales</taxon>
        <taxon>Peronosporaceae</taxon>
        <taxon>Phytophthora</taxon>
    </lineage>
</organism>
<feature type="region of interest" description="Disordered" evidence="1">
    <location>
        <begin position="211"/>
        <end position="235"/>
    </location>
</feature>
<dbReference type="Proteomes" id="UP000486351">
    <property type="component" value="Unassembled WGS sequence"/>
</dbReference>
<proteinExistence type="predicted"/>
<evidence type="ECO:0000313" key="3">
    <source>
        <dbReference type="Proteomes" id="UP000486351"/>
    </source>
</evidence>
<dbReference type="EMBL" id="QXFY01000323">
    <property type="protein sequence ID" value="KAE9347971.1"/>
    <property type="molecule type" value="Genomic_DNA"/>
</dbReference>
<dbReference type="AlphaFoldDB" id="A0A6G0S3T7"/>
<evidence type="ECO:0000313" key="2">
    <source>
        <dbReference type="EMBL" id="KAE9347971.1"/>
    </source>
</evidence>
<comment type="caution">
    <text evidence="2">The sequence shown here is derived from an EMBL/GenBank/DDBJ whole genome shotgun (WGS) entry which is preliminary data.</text>
</comment>
<feature type="compositionally biased region" description="Basic residues" evidence="1">
    <location>
        <begin position="211"/>
        <end position="223"/>
    </location>
</feature>
<reference evidence="2 3" key="1">
    <citation type="submission" date="2018-09" db="EMBL/GenBank/DDBJ databases">
        <title>Genomic investigation of the strawberry pathogen Phytophthora fragariae indicates pathogenicity is determined by transcriptional variation in three key races.</title>
        <authorList>
            <person name="Adams T.M."/>
            <person name="Armitage A.D."/>
            <person name="Sobczyk M.K."/>
            <person name="Bates H.J."/>
            <person name="Dunwell J.M."/>
            <person name="Nellist C.F."/>
            <person name="Harrison R.J."/>
        </authorList>
    </citation>
    <scope>NUCLEOTIDE SEQUENCE [LARGE SCALE GENOMIC DNA]</scope>
    <source>
        <strain evidence="2 3">NOV-77</strain>
    </source>
</reference>
<evidence type="ECO:0000256" key="1">
    <source>
        <dbReference type="SAM" id="MobiDB-lite"/>
    </source>
</evidence>
<gene>
    <name evidence="2" type="ORF">PF008_g7573</name>
</gene>